<keyword evidence="4 6" id="KW-0560">Oxidoreductase</keyword>
<evidence type="ECO:0000313" key="9">
    <source>
        <dbReference type="EMBL" id="QPG77301.1"/>
    </source>
</evidence>
<evidence type="ECO:0000256" key="7">
    <source>
        <dbReference type="SAM" id="MobiDB-lite"/>
    </source>
</evidence>
<name>A0A875S6U6_EENNA</name>
<evidence type="ECO:0000256" key="4">
    <source>
        <dbReference type="ARBA" id="ARBA00023002"/>
    </source>
</evidence>
<dbReference type="AlphaFoldDB" id="A0A875S6U6"/>
<dbReference type="FunFam" id="1.20.120.310:FF:000002">
    <property type="entry name" value="Sulfhydryl oxidase"/>
    <property type="match status" value="1"/>
</dbReference>
<evidence type="ECO:0000256" key="2">
    <source>
        <dbReference type="ARBA" id="ARBA00022630"/>
    </source>
</evidence>
<protein>
    <recommendedName>
        <fullName evidence="6">Sulfhydryl oxidase</fullName>
        <ecNumber evidence="6">1.8.3.2</ecNumber>
    </recommendedName>
</protein>
<keyword evidence="5" id="KW-1015">Disulfide bond</keyword>
<gene>
    <name evidence="9" type="ORF">FOA43_004709</name>
</gene>
<comment type="cofactor">
    <cofactor evidence="1 6">
        <name>FAD</name>
        <dbReference type="ChEBI" id="CHEBI:57692"/>
    </cofactor>
</comment>
<dbReference type="PROSITE" id="PS51324">
    <property type="entry name" value="ERV_ALR"/>
    <property type="match status" value="1"/>
</dbReference>
<dbReference type="SUPFAM" id="SSF69000">
    <property type="entry name" value="FAD-dependent thiol oxidase"/>
    <property type="match status" value="1"/>
</dbReference>
<dbReference type="InterPro" id="IPR036774">
    <property type="entry name" value="ERV/ALR_sulphydryl_oxid_sf"/>
</dbReference>
<feature type="region of interest" description="Disordered" evidence="7">
    <location>
        <begin position="207"/>
        <end position="235"/>
    </location>
</feature>
<dbReference type="PANTHER" id="PTHR12645">
    <property type="entry name" value="ALR/ERV"/>
    <property type="match status" value="1"/>
</dbReference>
<dbReference type="EMBL" id="CP064815">
    <property type="protein sequence ID" value="QPG77301.1"/>
    <property type="molecule type" value="Genomic_DNA"/>
</dbReference>
<dbReference type="EC" id="1.8.3.2" evidence="6"/>
<dbReference type="GO" id="GO:0005739">
    <property type="term" value="C:mitochondrion"/>
    <property type="evidence" value="ECO:0007669"/>
    <property type="project" value="TreeGrafter"/>
</dbReference>
<dbReference type="Pfam" id="PF04777">
    <property type="entry name" value="Evr1_Alr"/>
    <property type="match status" value="1"/>
</dbReference>
<evidence type="ECO:0000256" key="5">
    <source>
        <dbReference type="ARBA" id="ARBA00023157"/>
    </source>
</evidence>
<dbReference type="InterPro" id="IPR039799">
    <property type="entry name" value="ALR/ERV"/>
</dbReference>
<keyword evidence="3 6" id="KW-0274">FAD</keyword>
<keyword evidence="6" id="KW-0472">Membrane</keyword>
<dbReference type="GO" id="GO:0050660">
    <property type="term" value="F:flavin adenine dinucleotide binding"/>
    <property type="evidence" value="ECO:0007669"/>
    <property type="project" value="TreeGrafter"/>
</dbReference>
<keyword evidence="6" id="KW-0812">Transmembrane</keyword>
<dbReference type="KEGG" id="bnn:FOA43_004709"/>
<feature type="domain" description="ERV/ALR sulfhydryl oxidase" evidence="8">
    <location>
        <begin position="85"/>
        <end position="185"/>
    </location>
</feature>
<keyword evidence="6" id="KW-1133">Transmembrane helix</keyword>
<dbReference type="PANTHER" id="PTHR12645:SF1">
    <property type="entry name" value="FAD-LINKED SULFHYDRYL OXIDASE ERV2"/>
    <property type="match status" value="1"/>
</dbReference>
<keyword evidence="10" id="KW-1185">Reference proteome</keyword>
<dbReference type="RefSeq" id="XP_038780866.1">
    <property type="nucleotide sequence ID" value="XM_038924938.1"/>
</dbReference>
<dbReference type="GO" id="GO:0016971">
    <property type="term" value="F:flavin-dependent sulfhydryl oxidase activity"/>
    <property type="evidence" value="ECO:0007669"/>
    <property type="project" value="InterPro"/>
</dbReference>
<evidence type="ECO:0000313" key="10">
    <source>
        <dbReference type="Proteomes" id="UP000662931"/>
    </source>
</evidence>
<dbReference type="Gene3D" id="1.20.120.310">
    <property type="entry name" value="ERV/ALR sulfhydryl oxidase domain"/>
    <property type="match status" value="1"/>
</dbReference>
<feature type="transmembrane region" description="Helical" evidence="6">
    <location>
        <begin position="21"/>
        <end position="38"/>
    </location>
</feature>
<accession>A0A875S6U6</accession>
<comment type="catalytic activity">
    <reaction evidence="6">
        <text>2 R'C(R)SH + O2 = R'C(R)S-S(R)CR' + H2O2</text>
        <dbReference type="Rhea" id="RHEA:17357"/>
        <dbReference type="ChEBI" id="CHEBI:15379"/>
        <dbReference type="ChEBI" id="CHEBI:16240"/>
        <dbReference type="ChEBI" id="CHEBI:16520"/>
        <dbReference type="ChEBI" id="CHEBI:17412"/>
        <dbReference type="EC" id="1.8.3.2"/>
    </reaction>
</comment>
<dbReference type="Proteomes" id="UP000662931">
    <property type="component" value="Chromosome 4"/>
</dbReference>
<reference evidence="9" key="1">
    <citation type="submission" date="2020-10" db="EMBL/GenBank/DDBJ databases">
        <authorList>
            <person name="Roach M.J.R."/>
        </authorList>
    </citation>
    <scope>NUCLEOTIDE SEQUENCE</scope>
    <source>
        <strain evidence="9">CBS 1945</strain>
    </source>
</reference>
<dbReference type="GeneID" id="62198109"/>
<sequence length="235" mass="26715">MKFLIHRPRSGSIMKLVRSPAIAIITLFLVTTILYVISTTSFNDTSKGLDLSPEKLKDRALNVFNKEKSQVSMDVDIPFMPKMGNETLRIELGHASWKLFHTILARYPDEPTETERGHLSTYIKSFAQVYPCGDCARHFVKLLKKYPPQLNSRKNAAIWGCFIHNQVNEVLHHPIYDCTSILEDYDCGCGADEESEDYTLHGKTMKDVQAEKDESEAKEHLDSIQVESKEEHIGG</sequence>
<dbReference type="InterPro" id="IPR017905">
    <property type="entry name" value="ERV/ALR_sulphydryl_oxidase"/>
</dbReference>
<evidence type="ECO:0000256" key="1">
    <source>
        <dbReference type="ARBA" id="ARBA00001974"/>
    </source>
</evidence>
<evidence type="ECO:0000256" key="3">
    <source>
        <dbReference type="ARBA" id="ARBA00022827"/>
    </source>
</evidence>
<dbReference type="OrthoDB" id="59470at2759"/>
<proteinExistence type="predicted"/>
<evidence type="ECO:0000259" key="8">
    <source>
        <dbReference type="PROSITE" id="PS51324"/>
    </source>
</evidence>
<organism evidence="9 10">
    <name type="scientific">Eeniella nana</name>
    <name type="common">Yeast</name>
    <name type="synonym">Brettanomyces nanus</name>
    <dbReference type="NCBI Taxonomy" id="13502"/>
    <lineage>
        <taxon>Eukaryota</taxon>
        <taxon>Fungi</taxon>
        <taxon>Dikarya</taxon>
        <taxon>Ascomycota</taxon>
        <taxon>Saccharomycotina</taxon>
        <taxon>Pichiomycetes</taxon>
        <taxon>Pichiales</taxon>
        <taxon>Pichiaceae</taxon>
        <taxon>Brettanomyces</taxon>
    </lineage>
</organism>
<evidence type="ECO:0000256" key="6">
    <source>
        <dbReference type="RuleBase" id="RU371123"/>
    </source>
</evidence>
<keyword evidence="2 6" id="KW-0285">Flavoprotein</keyword>